<protein>
    <submittedName>
        <fullName evidence="2">Uncharacterized protein</fullName>
    </submittedName>
</protein>
<keyword evidence="3" id="KW-1185">Reference proteome</keyword>
<sequence length="1346" mass="139107">MAANFKTTLFMLAFMSCASFAQDSQDIANQEAAIAAQSLKQYKDAAIAVYQDTGVWPSSVTNLNTKMPIVPKFNGKYKSPSIIQNSNGSISIVVQAGSAAEAKRLADQSGEVYTLNGSTVSMLVTPPTGSNLRSVYKTQIDSTNKTTFSVTDDISINGNDVINAGNVSVNNLKLKCLELGSSKVCENSTGVLDVTTDLAKLTSNGQVDQSIASDVVSILNKLKANEIDLAELVSANTVATDLIVTAANLDKAQIDTMDAIVASMKAVLVNELSVTGSTTLADIVATSGTLTSITGSDINVSGLAVMNTLQGNGLLAGNAFVDAANVQNLITNIGSLENLKTNLIQTNSILADHGSLTDIKSVSANFNEIIIKDGDSGTLNTQTFKGKIVELGAAVIKATLAVDQLNVDKVVSDEANIKSLQSDSATITTVKTTNATVTGKTETGSIEVSSDALFNGDVTVDNKVTTTDLSISNNFTVANLLTTMRLVVNNDAIIAGLLTTKDLAVNQTATIGKTMTVSANSTAYNMNVNNAITAKTVNVSGNALATGQVTAGSVTSKSANVSGIVNAGEVRSDSITSTTMNSSNWTSDRLTSGSLISQYNAALAKAVIQNMTAQTSSLGSSTGASLTLSKDLTAKNGSFETLNVTAEALMGSFTAESGKFNTNLNVSGKVTSKNLDATNISAVSSNITTLNTAGFTVSGLVKGGTVKTSSGNSLASVNNIYINHEGRIISIEQFKSECINNWVYACAGTLPRLTDTNCVGCTQTSYSSGSFTATASAKIQDCPAGCTYTWTTSSGVGKSSCSNGSVSAGQTKSVSCAVVSSPDVVIGKTLTSSVKLEVAHSGKGSINTGNQYPISWTFEGETPSINTPACPRCTTSQIGYGIFNASYSATIANCSAGCNYQWVFGNGVAADVCASGSVNAGQSKAVSCNIISNPAVSPGQTLNSTLQLIVMNSKNASFTSSHSQPVRWEYVKSTPTPTISVASCKFSNNGDCSLPGSGSFGYLDVIVTYSIGNCDPSCSLVTTLGSGLTATDCSPSTVFGNTTATCRFRNSSALAQGETLNTSITKAKVTNNDDSTKTAEITSIPLSLQNGTAPVSAPSVSLSCSGCSDQTEGKSSFSAVANSTITTCAGGCTYSWVLGSGLTKTACTNGSVNSNGTSYPSCTFKNTSALASGAKLNSSVSLTATNIGDTSKKTTKTISVIWENVKAVAAQFMNSFIISDSNVIAEQVGSFKISADGTYQACDDSCRSGNWIWDASASEYEYLMSPYYDDYMVGATRGGHGSIQITGTTNTWGTSDILFRVATKASTNYGSIVRGAATVDVSFRKKGTTTILKTVTIQIHVSSENT</sequence>
<organism evidence="2 3">
    <name type="scientific">Shewanella inventionis</name>
    <dbReference type="NCBI Taxonomy" id="1738770"/>
    <lineage>
        <taxon>Bacteria</taxon>
        <taxon>Pseudomonadati</taxon>
        <taxon>Pseudomonadota</taxon>
        <taxon>Gammaproteobacteria</taxon>
        <taxon>Alteromonadales</taxon>
        <taxon>Shewanellaceae</taxon>
        <taxon>Shewanella</taxon>
    </lineage>
</organism>
<feature type="chain" id="PRO_5045873123" evidence="1">
    <location>
        <begin position="22"/>
        <end position="1346"/>
    </location>
</feature>
<evidence type="ECO:0000256" key="1">
    <source>
        <dbReference type="SAM" id="SignalP"/>
    </source>
</evidence>
<keyword evidence="1" id="KW-0732">Signal</keyword>
<dbReference type="RefSeq" id="WP_188740046.1">
    <property type="nucleotide sequence ID" value="NZ_BMII01000024.1"/>
</dbReference>
<accession>A0ABQ1JED4</accession>
<evidence type="ECO:0000313" key="3">
    <source>
        <dbReference type="Proteomes" id="UP000617555"/>
    </source>
</evidence>
<reference evidence="3" key="1">
    <citation type="journal article" date="2019" name="Int. J. Syst. Evol. Microbiol.">
        <title>The Global Catalogue of Microorganisms (GCM) 10K type strain sequencing project: providing services to taxonomists for standard genome sequencing and annotation.</title>
        <authorList>
            <consortium name="The Broad Institute Genomics Platform"/>
            <consortium name="The Broad Institute Genome Sequencing Center for Infectious Disease"/>
            <person name="Wu L."/>
            <person name="Ma J."/>
        </authorList>
    </citation>
    <scope>NUCLEOTIDE SEQUENCE [LARGE SCALE GENOMIC DNA]</scope>
    <source>
        <strain evidence="3">CGMCC 1.15339</strain>
    </source>
</reference>
<feature type="signal peptide" evidence="1">
    <location>
        <begin position="1"/>
        <end position="21"/>
    </location>
</feature>
<dbReference type="PROSITE" id="PS51257">
    <property type="entry name" value="PROKAR_LIPOPROTEIN"/>
    <property type="match status" value="1"/>
</dbReference>
<dbReference type="Proteomes" id="UP000617555">
    <property type="component" value="Unassembled WGS sequence"/>
</dbReference>
<evidence type="ECO:0000313" key="2">
    <source>
        <dbReference type="EMBL" id="GGB66271.1"/>
    </source>
</evidence>
<dbReference type="EMBL" id="BMII01000024">
    <property type="protein sequence ID" value="GGB66271.1"/>
    <property type="molecule type" value="Genomic_DNA"/>
</dbReference>
<name>A0ABQ1JED4_9GAMM</name>
<comment type="caution">
    <text evidence="2">The sequence shown here is derived from an EMBL/GenBank/DDBJ whole genome shotgun (WGS) entry which is preliminary data.</text>
</comment>
<gene>
    <name evidence="2" type="ORF">GCM10011607_28680</name>
</gene>
<proteinExistence type="predicted"/>